<evidence type="ECO:0000256" key="12">
    <source>
        <dbReference type="SAM" id="SignalP"/>
    </source>
</evidence>
<keyword evidence="4" id="KW-0378">Hydrolase</keyword>
<evidence type="ECO:0000259" key="13">
    <source>
        <dbReference type="SMART" id="SM00479"/>
    </source>
</evidence>
<dbReference type="GO" id="GO:0006364">
    <property type="term" value="P:rRNA processing"/>
    <property type="evidence" value="ECO:0007669"/>
    <property type="project" value="UniProtKB-KW"/>
</dbReference>
<dbReference type="GO" id="GO:0004527">
    <property type="term" value="F:exonuclease activity"/>
    <property type="evidence" value="ECO:0007669"/>
    <property type="project" value="InterPro"/>
</dbReference>
<dbReference type="Proteomes" id="UP000008141">
    <property type="component" value="Unassembled WGS sequence"/>
</dbReference>
<accession>E1Z9R2</accession>
<feature type="chain" id="PRO_5003155747" description="Exonuclease domain-containing protein" evidence="12">
    <location>
        <begin position="25"/>
        <end position="360"/>
    </location>
</feature>
<keyword evidence="6 11" id="KW-1133">Transmembrane helix</keyword>
<keyword evidence="2 11" id="KW-0812">Transmembrane</keyword>
<dbReference type="GO" id="GO:0005634">
    <property type="term" value="C:nucleus"/>
    <property type="evidence" value="ECO:0007669"/>
    <property type="project" value="TreeGrafter"/>
</dbReference>
<dbReference type="InterPro" id="IPR012337">
    <property type="entry name" value="RNaseH-like_sf"/>
</dbReference>
<dbReference type="GeneID" id="17357278"/>
<evidence type="ECO:0000256" key="9">
    <source>
        <dbReference type="ARBA" id="ARBA00025599"/>
    </source>
</evidence>
<dbReference type="PANTHER" id="PTHR12801">
    <property type="entry name" value="RNA EXONUCLEASE REXO1 / RECO3 FAMILY MEMBER-RELATED"/>
    <property type="match status" value="1"/>
</dbReference>
<evidence type="ECO:0000256" key="11">
    <source>
        <dbReference type="SAM" id="Phobius"/>
    </source>
</evidence>
<evidence type="ECO:0000256" key="8">
    <source>
        <dbReference type="ARBA" id="ARBA00023329"/>
    </source>
</evidence>
<keyword evidence="3" id="KW-0540">Nuclease</keyword>
<keyword evidence="12" id="KW-0732">Signal</keyword>
<evidence type="ECO:0000313" key="14">
    <source>
        <dbReference type="EMBL" id="EFN57568.1"/>
    </source>
</evidence>
<dbReference type="InParanoid" id="E1Z9R2"/>
<dbReference type="STRING" id="554065.E1Z9R2"/>
<gene>
    <name evidence="14" type="ORF">CHLNCDRAFT_143219</name>
</gene>
<feature type="region of interest" description="Disordered" evidence="10">
    <location>
        <begin position="274"/>
        <end position="298"/>
    </location>
</feature>
<dbReference type="RefSeq" id="XP_005849670.1">
    <property type="nucleotide sequence ID" value="XM_005849608.1"/>
</dbReference>
<feature type="region of interest" description="Disordered" evidence="10">
    <location>
        <begin position="340"/>
        <end position="360"/>
    </location>
</feature>
<evidence type="ECO:0000256" key="6">
    <source>
        <dbReference type="ARBA" id="ARBA00022989"/>
    </source>
</evidence>
<evidence type="ECO:0000256" key="2">
    <source>
        <dbReference type="ARBA" id="ARBA00022692"/>
    </source>
</evidence>
<dbReference type="InterPro" id="IPR019013">
    <property type="entry name" value="Vma21"/>
</dbReference>
<dbReference type="InterPro" id="IPR047021">
    <property type="entry name" value="REXO1/3/4-like"/>
</dbReference>
<organism evidence="15">
    <name type="scientific">Chlorella variabilis</name>
    <name type="common">Green alga</name>
    <dbReference type="NCBI Taxonomy" id="554065"/>
    <lineage>
        <taxon>Eukaryota</taxon>
        <taxon>Viridiplantae</taxon>
        <taxon>Chlorophyta</taxon>
        <taxon>core chlorophytes</taxon>
        <taxon>Trebouxiophyceae</taxon>
        <taxon>Chlorellales</taxon>
        <taxon>Chlorellaceae</taxon>
        <taxon>Chlorella clade</taxon>
        <taxon>Chlorella</taxon>
    </lineage>
</organism>
<evidence type="ECO:0000256" key="5">
    <source>
        <dbReference type="ARBA" id="ARBA00022824"/>
    </source>
</evidence>
<dbReference type="Gene3D" id="3.30.420.10">
    <property type="entry name" value="Ribonuclease H-like superfamily/Ribonuclease H"/>
    <property type="match status" value="1"/>
</dbReference>
<dbReference type="OrthoDB" id="513879at2759"/>
<evidence type="ECO:0000256" key="1">
    <source>
        <dbReference type="ARBA" id="ARBA00022552"/>
    </source>
</evidence>
<evidence type="ECO:0000256" key="7">
    <source>
        <dbReference type="ARBA" id="ARBA00023136"/>
    </source>
</evidence>
<proteinExistence type="predicted"/>
<dbReference type="AlphaFoldDB" id="E1Z9R2"/>
<feature type="region of interest" description="Disordered" evidence="10">
    <location>
        <begin position="79"/>
        <end position="112"/>
    </location>
</feature>
<dbReference type="Pfam" id="PF09446">
    <property type="entry name" value="VMA21"/>
    <property type="match status" value="1"/>
</dbReference>
<evidence type="ECO:0000256" key="10">
    <source>
        <dbReference type="SAM" id="MobiDB-lite"/>
    </source>
</evidence>
<reference evidence="14 15" key="1">
    <citation type="journal article" date="2010" name="Plant Cell">
        <title>The Chlorella variabilis NC64A genome reveals adaptation to photosymbiosis, coevolution with viruses, and cryptic sex.</title>
        <authorList>
            <person name="Blanc G."/>
            <person name="Duncan G."/>
            <person name="Agarkova I."/>
            <person name="Borodovsky M."/>
            <person name="Gurnon J."/>
            <person name="Kuo A."/>
            <person name="Lindquist E."/>
            <person name="Lucas S."/>
            <person name="Pangilinan J."/>
            <person name="Polle J."/>
            <person name="Salamov A."/>
            <person name="Terry A."/>
            <person name="Yamada T."/>
            <person name="Dunigan D.D."/>
            <person name="Grigoriev I.V."/>
            <person name="Claverie J.M."/>
            <person name="Van Etten J.L."/>
        </authorList>
    </citation>
    <scope>NUCLEOTIDE SEQUENCE [LARGE SCALE GENOMIC DNA]</scope>
    <source>
        <strain evidence="14 15">NC64A</strain>
    </source>
</reference>
<name>E1Z9R2_CHLVA</name>
<protein>
    <recommendedName>
        <fullName evidence="13">Exonuclease domain-containing protein</fullName>
    </recommendedName>
</protein>
<dbReference type="KEGG" id="cvr:CHLNCDRAFT_143219"/>
<dbReference type="SMART" id="SM00479">
    <property type="entry name" value="EXOIII"/>
    <property type="match status" value="1"/>
</dbReference>
<dbReference type="GO" id="GO:0031410">
    <property type="term" value="C:cytoplasmic vesicle"/>
    <property type="evidence" value="ECO:0007669"/>
    <property type="project" value="UniProtKB-KW"/>
</dbReference>
<dbReference type="GO" id="GO:0070072">
    <property type="term" value="P:vacuolar proton-transporting V-type ATPase complex assembly"/>
    <property type="evidence" value="ECO:0007669"/>
    <property type="project" value="InterPro"/>
</dbReference>
<dbReference type="PANTHER" id="PTHR12801:SF45">
    <property type="entry name" value="RNA EXONUCLEASE 4"/>
    <property type="match status" value="1"/>
</dbReference>
<dbReference type="eggNOG" id="KOG2249">
    <property type="taxonomic scope" value="Eukaryota"/>
</dbReference>
<keyword evidence="15" id="KW-1185">Reference proteome</keyword>
<evidence type="ECO:0000256" key="4">
    <source>
        <dbReference type="ARBA" id="ARBA00022801"/>
    </source>
</evidence>
<dbReference type="InterPro" id="IPR013520">
    <property type="entry name" value="Ribonucl_H"/>
</dbReference>
<feature type="domain" description="Exonuclease" evidence="13">
    <location>
        <begin position="145"/>
        <end position="319"/>
    </location>
</feature>
<feature type="compositionally biased region" description="Low complexity" evidence="10">
    <location>
        <begin position="86"/>
        <end position="101"/>
    </location>
</feature>
<feature type="signal peptide" evidence="12">
    <location>
        <begin position="1"/>
        <end position="24"/>
    </location>
</feature>
<dbReference type="SUPFAM" id="SSF53098">
    <property type="entry name" value="Ribonuclease H-like"/>
    <property type="match status" value="1"/>
</dbReference>
<evidence type="ECO:0000313" key="15">
    <source>
        <dbReference type="Proteomes" id="UP000008141"/>
    </source>
</evidence>
<comment type="function">
    <text evidence="9">Exoribonuclease involved in ribosome biosynthesis. Involved in the processing of ITS1, the internal transcribed spacer localized between the 18S and 5.8S rRNAs.</text>
</comment>
<sequence length="360" mass="38021">MGLGTLLVFSLLMVALPLSTFSSAYQGRLDGLLQPLLGAELLEEHRVVVAGTLAVLGVQIVLAAFIIAAWLEPPLPAPATSRKSQAAAGPQGAEAAGGSAPAAPPLADPSTVPAAAAAESAAAVAAGAAPPGEPPASRLRQEVELLVGLDVEYTHLALPPRWRHISLPAEVCAVDAGGRVLLYERCNPLESELPAQRWRHVGGLPPPLWQHAPPLGEVRARLAALLAGRILVGHHLSKDLAALALAHPASDVRDTLRELQGRRGAGRKLRQLSAEKLGRDIQRSGRRHSPRRAGLSSVPWEDAQAAMDLYLQEVHFERRYMRYDDLVQHHLAQILRSATASADSGDADGGSLHGGQQECG</sequence>
<feature type="transmembrane region" description="Helical" evidence="11">
    <location>
        <begin position="48"/>
        <end position="71"/>
    </location>
</feature>
<dbReference type="GO" id="GO:0003676">
    <property type="term" value="F:nucleic acid binding"/>
    <property type="evidence" value="ECO:0007669"/>
    <property type="project" value="InterPro"/>
</dbReference>
<dbReference type="InterPro" id="IPR036397">
    <property type="entry name" value="RNaseH_sf"/>
</dbReference>
<keyword evidence="8" id="KW-0968">Cytoplasmic vesicle</keyword>
<evidence type="ECO:0000256" key="3">
    <source>
        <dbReference type="ARBA" id="ARBA00022722"/>
    </source>
</evidence>
<keyword evidence="5" id="KW-0256">Endoplasmic reticulum</keyword>
<keyword evidence="7 11" id="KW-0472">Membrane</keyword>
<dbReference type="EMBL" id="GL433839">
    <property type="protein sequence ID" value="EFN57568.1"/>
    <property type="molecule type" value="Genomic_DNA"/>
</dbReference>
<keyword evidence="1" id="KW-0698">rRNA processing</keyword>